<sequence length="149" mass="17108">MSLPCGCGRDEKKLKPDLMESLSMIPMIGELGQIGIFYQVLSTARRERCRVLILMNILGRACLLPSYPILEFELFPKFVDRIKGYASLAIKQYFGNDGKERTVTEILKLNAGCPRDYITFKIDNEGKEETFQAKVERTIERIPICRRKV</sequence>
<accession>A0A9J5XJ86</accession>
<gene>
    <name evidence="1" type="ORF">H5410_048263</name>
</gene>
<name>A0A9J5XJ86_SOLCO</name>
<proteinExistence type="predicted"/>
<protein>
    <submittedName>
        <fullName evidence="1">Uncharacterized protein</fullName>
    </submittedName>
</protein>
<dbReference type="OrthoDB" id="1221041at2759"/>
<evidence type="ECO:0000313" key="1">
    <source>
        <dbReference type="EMBL" id="KAG5587829.1"/>
    </source>
</evidence>
<reference evidence="1 2" key="1">
    <citation type="submission" date="2020-09" db="EMBL/GenBank/DDBJ databases">
        <title>De no assembly of potato wild relative species, Solanum commersonii.</title>
        <authorList>
            <person name="Cho K."/>
        </authorList>
    </citation>
    <scope>NUCLEOTIDE SEQUENCE [LARGE SCALE GENOMIC DNA]</scope>
    <source>
        <strain evidence="1">LZ3.2</strain>
        <tissue evidence="1">Leaf</tissue>
    </source>
</reference>
<dbReference type="EMBL" id="JACXVP010000009">
    <property type="protein sequence ID" value="KAG5587829.1"/>
    <property type="molecule type" value="Genomic_DNA"/>
</dbReference>
<dbReference type="Proteomes" id="UP000824120">
    <property type="component" value="Chromosome 9"/>
</dbReference>
<evidence type="ECO:0000313" key="2">
    <source>
        <dbReference type="Proteomes" id="UP000824120"/>
    </source>
</evidence>
<dbReference type="AlphaFoldDB" id="A0A9J5XJ86"/>
<keyword evidence="2" id="KW-1185">Reference proteome</keyword>
<organism evidence="1 2">
    <name type="scientific">Solanum commersonii</name>
    <name type="common">Commerson's wild potato</name>
    <name type="synonym">Commerson's nightshade</name>
    <dbReference type="NCBI Taxonomy" id="4109"/>
    <lineage>
        <taxon>Eukaryota</taxon>
        <taxon>Viridiplantae</taxon>
        <taxon>Streptophyta</taxon>
        <taxon>Embryophyta</taxon>
        <taxon>Tracheophyta</taxon>
        <taxon>Spermatophyta</taxon>
        <taxon>Magnoliopsida</taxon>
        <taxon>eudicotyledons</taxon>
        <taxon>Gunneridae</taxon>
        <taxon>Pentapetalae</taxon>
        <taxon>asterids</taxon>
        <taxon>lamiids</taxon>
        <taxon>Solanales</taxon>
        <taxon>Solanaceae</taxon>
        <taxon>Solanoideae</taxon>
        <taxon>Solaneae</taxon>
        <taxon>Solanum</taxon>
    </lineage>
</organism>
<comment type="caution">
    <text evidence="1">The sequence shown here is derived from an EMBL/GenBank/DDBJ whole genome shotgun (WGS) entry which is preliminary data.</text>
</comment>